<accession>B9XJ81</accession>
<keyword evidence="1" id="KW-0812">Transmembrane</keyword>
<reference evidence="2 3" key="1">
    <citation type="journal article" date="2011" name="J. Bacteriol.">
        <title>Genome sequence of 'Pedosphaera parvula' Ellin514, an aerobic Verrucomicrobial isolate from pasture soil.</title>
        <authorList>
            <person name="Kant R."/>
            <person name="van Passel M.W."/>
            <person name="Sangwan P."/>
            <person name="Palva A."/>
            <person name="Lucas S."/>
            <person name="Copeland A."/>
            <person name="Lapidus A."/>
            <person name="Glavina Del Rio T."/>
            <person name="Dalin E."/>
            <person name="Tice H."/>
            <person name="Bruce D."/>
            <person name="Goodwin L."/>
            <person name="Pitluck S."/>
            <person name="Chertkov O."/>
            <person name="Larimer F.W."/>
            <person name="Land M.L."/>
            <person name="Hauser L."/>
            <person name="Brettin T.S."/>
            <person name="Detter J.C."/>
            <person name="Han S."/>
            <person name="de Vos W.M."/>
            <person name="Janssen P.H."/>
            <person name="Smidt H."/>
        </authorList>
    </citation>
    <scope>NUCLEOTIDE SEQUENCE [LARGE SCALE GENOMIC DNA]</scope>
    <source>
        <strain evidence="2 3">Ellin514</strain>
    </source>
</reference>
<dbReference type="Pfam" id="PF07963">
    <property type="entry name" value="N_methyl"/>
    <property type="match status" value="1"/>
</dbReference>
<dbReference type="AlphaFoldDB" id="B9XJ81"/>
<dbReference type="InterPro" id="IPR012902">
    <property type="entry name" value="N_methyl_site"/>
</dbReference>
<organism evidence="2 3">
    <name type="scientific">Pedosphaera parvula (strain Ellin514)</name>
    <dbReference type="NCBI Taxonomy" id="320771"/>
    <lineage>
        <taxon>Bacteria</taxon>
        <taxon>Pseudomonadati</taxon>
        <taxon>Verrucomicrobiota</taxon>
        <taxon>Pedosphaerae</taxon>
        <taxon>Pedosphaerales</taxon>
        <taxon>Pedosphaeraceae</taxon>
        <taxon>Pedosphaera</taxon>
    </lineage>
</organism>
<dbReference type="SUPFAM" id="SSF54523">
    <property type="entry name" value="Pili subunits"/>
    <property type="match status" value="1"/>
</dbReference>
<proteinExistence type="predicted"/>
<dbReference type="EMBL" id="ABOX02000020">
    <property type="protein sequence ID" value="EEF60119.1"/>
    <property type="molecule type" value="Genomic_DNA"/>
</dbReference>
<keyword evidence="1" id="KW-0472">Membrane</keyword>
<sequence>MKTVNKRRSRLAPPHYETRAFTLIELLVVIAIIAILAGLLLPVLGKAKMKGQGISCMNNNRQIMLAWRMYADDNNDVLAPNDYPYTTPFNTTLRSWVVGSMDVLPDATNTAILVNPQYSMLASYNANAATYKCSADQSMMKNAPRARSMSMNSSVGTRWNTSPRGTAIGGGWLPGSYNDAQTTWRTYGKFSDITAPSPSDLWVLMDEHPDSINDPLMAVECGLINAAAMIVDYPASYHNGACGIAFAEGHAEIHRWKDGRTTPPVTHVPLPLGVSSANNPDVTWLQQHTSAPR</sequence>
<dbReference type="Gene3D" id="3.30.700.10">
    <property type="entry name" value="Glycoprotein, Type 4 Pilin"/>
    <property type="match status" value="1"/>
</dbReference>
<dbReference type="PANTHER" id="PTHR30093:SF2">
    <property type="entry name" value="TYPE II SECRETION SYSTEM PROTEIN H"/>
    <property type="match status" value="1"/>
</dbReference>
<dbReference type="STRING" id="320771.Cflav_PD3178"/>
<gene>
    <name evidence="2" type="ORF">Cflav_PD3178</name>
</gene>
<keyword evidence="3" id="KW-1185">Reference proteome</keyword>
<protein>
    <recommendedName>
        <fullName evidence="4">Type II secretory pathway pseudopilin PulG-like protein</fullName>
    </recommendedName>
</protein>
<evidence type="ECO:0000313" key="3">
    <source>
        <dbReference type="Proteomes" id="UP000003688"/>
    </source>
</evidence>
<dbReference type="Proteomes" id="UP000003688">
    <property type="component" value="Unassembled WGS sequence"/>
</dbReference>
<name>B9XJ81_PEDPL</name>
<feature type="transmembrane region" description="Helical" evidence="1">
    <location>
        <begin position="20"/>
        <end position="44"/>
    </location>
</feature>
<dbReference type="InterPro" id="IPR045584">
    <property type="entry name" value="Pilin-like"/>
</dbReference>
<keyword evidence="1" id="KW-1133">Transmembrane helix</keyword>
<evidence type="ECO:0000313" key="2">
    <source>
        <dbReference type="EMBL" id="EEF60119.1"/>
    </source>
</evidence>
<evidence type="ECO:0000256" key="1">
    <source>
        <dbReference type="SAM" id="Phobius"/>
    </source>
</evidence>
<dbReference type="NCBIfam" id="TIGR02532">
    <property type="entry name" value="IV_pilin_GFxxxE"/>
    <property type="match status" value="1"/>
</dbReference>
<comment type="caution">
    <text evidence="2">The sequence shown here is derived from an EMBL/GenBank/DDBJ whole genome shotgun (WGS) entry which is preliminary data.</text>
</comment>
<dbReference type="PANTHER" id="PTHR30093">
    <property type="entry name" value="GENERAL SECRETION PATHWAY PROTEIN G"/>
    <property type="match status" value="1"/>
</dbReference>
<evidence type="ECO:0008006" key="4">
    <source>
        <dbReference type="Google" id="ProtNLM"/>
    </source>
</evidence>
<dbReference type="RefSeq" id="WP_007415874.1">
    <property type="nucleotide sequence ID" value="NZ_ABOX02000020.1"/>
</dbReference>